<dbReference type="CDD" id="cd02028">
    <property type="entry name" value="UMPK_like"/>
    <property type="match status" value="1"/>
</dbReference>
<dbReference type="Proteomes" id="UP000294613">
    <property type="component" value="Unassembled WGS sequence"/>
</dbReference>
<dbReference type="EMBL" id="SLZV01000012">
    <property type="protein sequence ID" value="TCS68009.1"/>
    <property type="molecule type" value="Genomic_DNA"/>
</dbReference>
<sequence>MLRSVIRFLLCSIECKMTEKKEGKQVEKQRYTVQVGEVLRQYEAGTTYEKISEDFQAEYENDIVLVFVDNRLQELGKKLKKDCVLKFVTTGEAIGNQTYRRSMSLLLVKAVYNVAGHENIDKVRILYSVSKGYYCKVEGNVVVNQDFLNRVTIRMRDIVEADIPIKKRSVSTPDATALFHQYGMVDKEKLFEYRRGSKVNLYSLNEFEDYYYGYMLPSTRYLKYFELHLYDEGFVIQMPVASAPKEVPPFVPQNKLFQVLKESTRWGDMQGIETVGELNDIITKGDILEEMLVQEALQESKIASIAAQIAARPEVRFILIAGPSSSGKTTFSHRLSVQLRVNGLVPHPIAVDNYFVDRELTPKDENGNYNFECLEAIDLEKFNQDMTDLLEGKEVQLPTFNFKTGKREYISKPKKLGANDVLVIEGIHCLNDAMTYKLAAENKFKIYISALTQLNIDEHNRIPTTDGRLIRRLVRDARTRGTSAQQTIRMWPSVRRGEEENIFPYQEDADVMFNSALIYELAVLKQYAEPILFGIDKECEEYTEAKRLLKFLEYFVGVGSENIPKNSLLREFVGGGCFQV</sequence>
<evidence type="ECO:0000313" key="3">
    <source>
        <dbReference type="Proteomes" id="UP000294613"/>
    </source>
</evidence>
<dbReference type="InterPro" id="IPR018163">
    <property type="entry name" value="Thr/Ala-tRNA-synth_IIc_edit"/>
</dbReference>
<proteinExistence type="predicted"/>
<dbReference type="SUPFAM" id="SSF55186">
    <property type="entry name" value="ThrRS/AlaRS common domain"/>
    <property type="match status" value="1"/>
</dbReference>
<feature type="domain" description="Phosphoribulokinase/uridine kinase" evidence="1">
    <location>
        <begin position="318"/>
        <end position="515"/>
    </location>
</feature>
<dbReference type="GO" id="GO:0016301">
    <property type="term" value="F:kinase activity"/>
    <property type="evidence" value="ECO:0007669"/>
    <property type="project" value="UniProtKB-KW"/>
</dbReference>
<keyword evidence="2" id="KW-0418">Kinase</keyword>
<dbReference type="GO" id="GO:0005524">
    <property type="term" value="F:ATP binding"/>
    <property type="evidence" value="ECO:0007669"/>
    <property type="project" value="InterPro"/>
</dbReference>
<dbReference type="InterPro" id="IPR027417">
    <property type="entry name" value="P-loop_NTPase"/>
</dbReference>
<dbReference type="PANTHER" id="PTHR10285">
    <property type="entry name" value="URIDINE KINASE"/>
    <property type="match status" value="1"/>
</dbReference>
<dbReference type="SUPFAM" id="SSF52540">
    <property type="entry name" value="P-loop containing nucleoside triphosphate hydrolases"/>
    <property type="match status" value="1"/>
</dbReference>
<evidence type="ECO:0000313" key="2">
    <source>
        <dbReference type="EMBL" id="TCS68009.1"/>
    </source>
</evidence>
<reference evidence="2 3" key="1">
    <citation type="submission" date="2019-03" db="EMBL/GenBank/DDBJ databases">
        <title>Genomic Encyclopedia of Type Strains, Phase IV (KMG-IV): sequencing the most valuable type-strain genomes for metagenomic binning, comparative biology and taxonomic classification.</title>
        <authorList>
            <person name="Goeker M."/>
        </authorList>
    </citation>
    <scope>NUCLEOTIDE SEQUENCE [LARGE SCALE GENOMIC DNA]</scope>
    <source>
        <strain evidence="2 3">DSM 103426</strain>
    </source>
</reference>
<organism evidence="2 3">
    <name type="scientific">Faecalimonas umbilicata</name>
    <dbReference type="NCBI Taxonomy" id="1912855"/>
    <lineage>
        <taxon>Bacteria</taxon>
        <taxon>Bacillati</taxon>
        <taxon>Bacillota</taxon>
        <taxon>Clostridia</taxon>
        <taxon>Lachnospirales</taxon>
        <taxon>Lachnospiraceae</taxon>
        <taxon>Faecalimonas</taxon>
    </lineage>
</organism>
<dbReference type="Gene3D" id="3.30.980.10">
    <property type="entry name" value="Threonyl-trna Synthetase, Chain A, domain 2"/>
    <property type="match status" value="1"/>
</dbReference>
<dbReference type="InterPro" id="IPR006083">
    <property type="entry name" value="PRK/URK"/>
</dbReference>
<accession>A0A4R3JNE5</accession>
<protein>
    <submittedName>
        <fullName evidence="2">Uridine kinase</fullName>
    </submittedName>
</protein>
<keyword evidence="2" id="KW-0808">Transferase</keyword>
<dbReference type="AlphaFoldDB" id="A0A4R3JNE5"/>
<name>A0A4R3JNE5_9FIRM</name>
<comment type="caution">
    <text evidence="2">The sequence shown here is derived from an EMBL/GenBank/DDBJ whole genome shotgun (WGS) entry which is preliminary data.</text>
</comment>
<evidence type="ECO:0000259" key="1">
    <source>
        <dbReference type="Pfam" id="PF00485"/>
    </source>
</evidence>
<dbReference type="Gene3D" id="3.40.50.300">
    <property type="entry name" value="P-loop containing nucleotide triphosphate hydrolases"/>
    <property type="match status" value="1"/>
</dbReference>
<gene>
    <name evidence="2" type="ORF">EDD74_11247</name>
</gene>
<dbReference type="Pfam" id="PF00485">
    <property type="entry name" value="PRK"/>
    <property type="match status" value="1"/>
</dbReference>